<dbReference type="Proteomes" id="UP000078284">
    <property type="component" value="Unassembled WGS sequence"/>
</dbReference>
<comment type="caution">
    <text evidence="1">The sequence shown here is derived from an EMBL/GenBank/DDBJ whole genome shotgun (WGS) entry which is preliminary data.</text>
</comment>
<evidence type="ECO:0000313" key="3">
    <source>
        <dbReference type="Proteomes" id="UP000078284"/>
    </source>
</evidence>
<protein>
    <submittedName>
        <fullName evidence="1">Uncharacterized protein</fullName>
    </submittedName>
</protein>
<keyword evidence="1" id="KW-0496">Mitochondrion</keyword>
<geneLocation type="mitochondrion" evidence="1"/>
<accession>A0A178U687</accession>
<dbReference type="EMBL" id="LUHQ01000021">
    <property type="protein sequence ID" value="OAO89159.1"/>
    <property type="molecule type" value="Genomic_DNA"/>
</dbReference>
<sequence length="157" mass="17669">MYGGKRSSIPVHACIPAGCLPYRMRERVPRSAFLSLSFDYLSTFDGNSCFTTKARTSGRSFRSDTDMAIYVYEVSIKLPKHRSNALLNTSLQYSIHTSSTVANLSFKVALVYIPEYFEERHKSSHSFTSSVKWKSHVSPEERLSAHGLPTPISLRAL</sequence>
<evidence type="ECO:0000313" key="1">
    <source>
        <dbReference type="EMBL" id="OAO89159.1"/>
    </source>
</evidence>
<dbReference type="EMBL" id="LUHQ01000021">
    <property type="protein sequence ID" value="OAO89165.1"/>
    <property type="molecule type" value="Genomic_DNA"/>
</dbReference>
<proteinExistence type="predicted"/>
<reference evidence="3" key="1">
    <citation type="journal article" date="2016" name="Proc. Natl. Acad. Sci. U.S.A.">
        <title>Chromosome-level assembly of Arabidopsis thaliana Ler reveals the extent of translocation and inversion polymorphisms.</title>
        <authorList>
            <person name="Zapata L."/>
            <person name="Ding J."/>
            <person name="Willing E.M."/>
            <person name="Hartwig B."/>
            <person name="Bezdan D."/>
            <person name="Jiao W.B."/>
            <person name="Patel V."/>
            <person name="Velikkakam James G."/>
            <person name="Koornneef M."/>
            <person name="Ossowski S."/>
            <person name="Schneeberger K."/>
        </authorList>
    </citation>
    <scope>NUCLEOTIDE SEQUENCE [LARGE SCALE GENOMIC DNA]</scope>
    <source>
        <strain evidence="3">cv. Landsberg erecta</strain>
    </source>
</reference>
<organism evidence="1 3">
    <name type="scientific">Arabidopsis thaliana</name>
    <name type="common">Mouse-ear cress</name>
    <dbReference type="NCBI Taxonomy" id="3702"/>
    <lineage>
        <taxon>Eukaryota</taxon>
        <taxon>Viridiplantae</taxon>
        <taxon>Streptophyta</taxon>
        <taxon>Embryophyta</taxon>
        <taxon>Tracheophyta</taxon>
        <taxon>Spermatophyta</taxon>
        <taxon>Magnoliopsida</taxon>
        <taxon>eudicotyledons</taxon>
        <taxon>Gunneridae</taxon>
        <taxon>Pentapetalae</taxon>
        <taxon>rosids</taxon>
        <taxon>malvids</taxon>
        <taxon>Brassicales</taxon>
        <taxon>Brassicaceae</taxon>
        <taxon>Camelineae</taxon>
        <taxon>Arabidopsis</taxon>
    </lineage>
</organism>
<name>A0A178U687_ARATH</name>
<reference evidence="1" key="2">
    <citation type="submission" date="2016-03" db="EMBL/GenBank/DDBJ databases">
        <title>Full-length assembly of Arabidopsis thaliana Ler reveals the complement of translocations and inversions.</title>
        <authorList>
            <person name="Zapata L."/>
            <person name="Schneeberger K."/>
            <person name="Ossowski S."/>
        </authorList>
    </citation>
    <scope>NUCLEOTIDE SEQUENCE [LARGE SCALE GENOMIC DNA]</scope>
    <source>
        <tissue evidence="1">Leaf</tissue>
    </source>
</reference>
<gene>
    <name evidence="2" type="ORF">AXX17_ATUG03560</name>
    <name evidence="1" type="ORF">AXX17_ATUG03940</name>
</gene>
<dbReference type="AlphaFoldDB" id="A0A178U687"/>
<evidence type="ECO:0000313" key="2">
    <source>
        <dbReference type="EMBL" id="OAO89165.1"/>
    </source>
</evidence>